<dbReference type="Gene3D" id="2.60.120.430">
    <property type="entry name" value="Galactose-binding lectin"/>
    <property type="match status" value="3"/>
</dbReference>
<accession>A0AAN4VZR3</accession>
<dbReference type="Pfam" id="PF13573">
    <property type="entry name" value="SprB"/>
    <property type="match status" value="3"/>
</dbReference>
<evidence type="ECO:0000256" key="6">
    <source>
        <dbReference type="ARBA" id="ARBA00022824"/>
    </source>
</evidence>
<feature type="domain" description="HYR" evidence="11">
    <location>
        <begin position="1972"/>
        <end position="2053"/>
    </location>
</feature>
<dbReference type="EMBL" id="BQKE01000002">
    <property type="protein sequence ID" value="GJM62738.1"/>
    <property type="molecule type" value="Genomic_DNA"/>
</dbReference>
<evidence type="ECO:0000256" key="1">
    <source>
        <dbReference type="ARBA" id="ARBA00004115"/>
    </source>
</evidence>
<comment type="similarity">
    <text evidence="2">Belongs to the malectin family.</text>
</comment>
<evidence type="ECO:0000256" key="9">
    <source>
        <dbReference type="ARBA" id="ARBA00023180"/>
    </source>
</evidence>
<keyword evidence="5" id="KW-0677">Repeat</keyword>
<dbReference type="InterPro" id="IPR039155">
    <property type="entry name" value="MLEC"/>
</dbReference>
<dbReference type="PROSITE" id="PS50825">
    <property type="entry name" value="HYR"/>
    <property type="match status" value="1"/>
</dbReference>
<dbReference type="Pfam" id="PF11721">
    <property type="entry name" value="Malectin"/>
    <property type="match status" value="3"/>
</dbReference>
<keyword evidence="6" id="KW-0256">Endoplasmic reticulum</keyword>
<dbReference type="PANTHER" id="PTHR13460:SF0">
    <property type="entry name" value="MALECTIN"/>
    <property type="match status" value="1"/>
</dbReference>
<evidence type="ECO:0000313" key="12">
    <source>
        <dbReference type="EMBL" id="GJM62738.1"/>
    </source>
</evidence>
<dbReference type="InterPro" id="IPR025667">
    <property type="entry name" value="SprB_repeat"/>
</dbReference>
<keyword evidence="3" id="KW-0812">Transmembrane</keyword>
<comment type="subcellular location">
    <subcellularLocation>
        <location evidence="1">Endoplasmic reticulum membrane</location>
        <topology evidence="1">Single-pass type I membrane protein</topology>
    </subcellularLocation>
</comment>
<evidence type="ECO:0000313" key="13">
    <source>
        <dbReference type="Proteomes" id="UP001310022"/>
    </source>
</evidence>
<evidence type="ECO:0000256" key="4">
    <source>
        <dbReference type="ARBA" id="ARBA00022729"/>
    </source>
</evidence>
<evidence type="ECO:0000256" key="2">
    <source>
        <dbReference type="ARBA" id="ARBA00009141"/>
    </source>
</evidence>
<keyword evidence="13" id="KW-1185">Reference proteome</keyword>
<evidence type="ECO:0000259" key="11">
    <source>
        <dbReference type="PROSITE" id="PS50825"/>
    </source>
</evidence>
<organism evidence="12 13">
    <name type="scientific">Persicobacter diffluens</name>
    <dbReference type="NCBI Taxonomy" id="981"/>
    <lineage>
        <taxon>Bacteria</taxon>
        <taxon>Pseudomonadati</taxon>
        <taxon>Bacteroidota</taxon>
        <taxon>Cytophagia</taxon>
        <taxon>Cytophagales</taxon>
        <taxon>Persicobacteraceae</taxon>
        <taxon>Persicobacter</taxon>
    </lineage>
</organism>
<dbReference type="Pfam" id="PF19081">
    <property type="entry name" value="Ig_7"/>
    <property type="match status" value="2"/>
</dbReference>
<evidence type="ECO:0000256" key="7">
    <source>
        <dbReference type="ARBA" id="ARBA00022989"/>
    </source>
</evidence>
<dbReference type="InterPro" id="IPR044023">
    <property type="entry name" value="Ig_7"/>
</dbReference>
<evidence type="ECO:0000256" key="8">
    <source>
        <dbReference type="ARBA" id="ARBA00023136"/>
    </source>
</evidence>
<dbReference type="RefSeq" id="WP_338237978.1">
    <property type="nucleotide sequence ID" value="NZ_BQKE01000002.1"/>
</dbReference>
<sequence length="2634" mass="287331">MKQHYNRTRLRFILTFFLLVIGSFVFQNYATAQIIIYGKYIPDCPLDKDSERITSANPCSLPLTTDNVANGYEGGWLVANWFGINPDQIDIYKDGSLINPGDYAAELICVDPGNISAIGTTWNIAIYDIQKDVEYKFFLKDNGTGAESEDSFLYDIPEPFEALDGFPNSFDPTCPGGNDGSINIQATGGTGQLTYTIYKNGQQVDSNTTGSFTDLTAGTYSLEIKDAKDCIDPLGLEVELIDPAPVSPPTCPGPNTICLKDNASPTLGDAFNIGSNQEVFLTDDPSGSPLSSSYDISTEGSYTFYVFNYEDRTPSAGGADVRCYSASCSFTVYVVGDVVAGKKSDGMVCNDEGEFELSSLLTSATTGGGSWSQVSGGIYPASDGAVDFTDETAGDYVFKYSVSNDCGVASVEVTVSVKDAPEAGDDNSASFCLGTAEVGAIDLTALLANADGGGAWTDEDNNPVASPASLDLSTADAGEYKFTYTITADAPCEDDAAVMTITILDEPSAGDNGMADICNAGTSTIIDLSAQLLNADEGGVWTDTDNSGVDLGDETSVDFKDISAGTYVFTYTVGGGNTGCNEDAAEIELTVYDLKSAGENGELKLCVGDEMSYTLFDYLTGDRDTGGKWFDSSDNELGDDTYARSFGAEADGTTLTFTYKQASNGPCEATEATLTVIIEQPAAPASPSDVEVCDGDPATLTATGTNIVWYDSEFNGTELATGNTYEAGVRPVGMYTFYIAEVTDGCESLRSPAKLIVKPKPAAPQITNQRICEGDAIPTFEIDGTTEGIWKDLLSGTSEQGINYSPAVSEPGTYFFEVIAIIDGCPSEPATFSLIIDPKPVIDPIADIEVCVGEQIKTNITGTGIASFEWEKTAGDLVLISSTSGDIDEEATTAGMATIKVTALSEEECPADPVYFNIKVNPLPDAPGDELICICPGEEGALDLPDNVKWVRRDGDNAEVGIDQSMGMGSISAFYGVPNNTGAVIEAKYDLIAISDDGCESAPGTLTVQIKPTPDKPSVADKTICEGEATPTFVASGEDQATFKWYNHKWEYLASGAEYTPTDSEPGTYEYFVKQITEFDCPSEPQKAVLTIKPTPEAPVAADLEICEGEDIPYFMVENEDAFDEGTITWYEADPAQGIVPQKGTGMQFMAETDGPGTYTCYFTRTINGCEGPAAAVTLTIHPKPMKPSQENIIVCEGETVPELIFGNGVYWEKISFTGEIGLDDDNHEKAPKKLPSFLAKNGTDGELSNTIRLVKVNEFGCESEPHTFKIIVQPTPAAPIAYGDAVCFDDQPGKLTATSGDSRFEDGDLIFNWYDAEGGQLLAQSTEFVPEDGLPAGTYSYFVTASRAYGNKGKVCEGPGVEVDYTIFPKPAKPVVEDLHYCSGEEVHPYKLGFGKPGTFVWEFKDGMNSIGMSENSGENYLPKFTAINTSDASVTNTIKVKVIDENGCVSNYAQFDITIHPAPKVSLLMSENPGCNGDADGTASFFVYGGSPKDGNPSYDWNWNGYAGDVSTMSDDSGMTFDADHLAGSIQYTLEVTDKYGCMAEADVTLKNPSNLDVEIEEIKEILCFGDMNGELTAIIDGGTYNEQHDGCIFIWTHVESSTTFGGPVWSGLGAGTYWLTIIDENGCTADAVYKLKQPDLLEITDIATTDVTCYGAADGTATITAIGGTLFDYGDYRYSLEGTDWLDNEVSRDPQKSNVFVNLAAGSYKVTVEDKNGCIAMEDFIIEQPTEVEFVSCEIVDVTCPENLDGSITVTAQGGTPGYTYSIDGENFQASNLFEYLGKGAYDVFVKDANGCTAKKEVTIGVQPDEIDPEFDYKPADTMVACGDDISPDNTGMATATDNCEGVEVTYEDQTEKGECPAFEVIIRTWTATDYYGNKVSCEQRIEIKDEEKPYFTKLPEDKMMNWGDDLDPIEGEVTAADDCSGLKHLCFEDGDYHYIDCETAEFERKWIAIDTCDNKEFAYQTITLKGQRPLHLTCPEDIVVYAERGDNGAFVDFQETVSTTNTGLMVTYSHRSGDYFPTGETEVTITAKDDCGNRKECRFTIEVKDTPRENGAIYINANGKEIVTTKKGLVFDYDKYYRGGTGYAHPEKEIYQTDNDKIHLTERYGRNFSYAIPAQTGQHYKVTLFFSENYHNYANKRKFSVALEGEEVLEDFDIFAEAGGKCIGITREFQVYADDEYLNLAFYCGPNGLDNAKVDGICVMPIDGEEVLGYYVNAKGERDYTTEEGYIFKRDAYYSGGATYKVAETTEIEGTNDDYLYTTERYGRDFSYRMPAKAGQYYQVKLFFAEVYHREAGKRIFNVDIDGENKLYGYDIVGKAGARYRAVCETFEVYAQADHMNIRFYKGDNGVDMAKVSAICIVPIDKPEEPVYTYYVNAHGTEVYESYDGYIFGEDQYFYGGKTYYASGSQIDNSYDDELFRSERYGENFLYRIPARHGKEYEVKLFFAETYWNEAGSRTFHVDIEGQRKLELFDIFAEAGGKNKAVCKTFYVTADGNALDIEFYVDGYCADNAKISAICVMPKDEAPENAREVDLPSIVAPETIVGNLKAYPNPAAEYFNLNVLVEEQDQFEVQLIDMTGVIHNIKGDSIERLEDEVKVFIEDMKLVGGTYMVRYNHNGINSEFLKLMVK</sequence>
<keyword evidence="4" id="KW-0732">Signal</keyword>
<dbReference type="InterPro" id="IPR021720">
    <property type="entry name" value="Malectin_dom"/>
</dbReference>
<dbReference type="Pfam" id="PF02494">
    <property type="entry name" value="HYR"/>
    <property type="match status" value="1"/>
</dbReference>
<evidence type="ECO:0000256" key="10">
    <source>
        <dbReference type="ARBA" id="ARBA00023277"/>
    </source>
</evidence>
<dbReference type="InterPro" id="IPR003410">
    <property type="entry name" value="HYR_dom"/>
</dbReference>
<dbReference type="PANTHER" id="PTHR13460">
    <property type="match status" value="1"/>
</dbReference>
<keyword evidence="8" id="KW-0472">Membrane</keyword>
<proteinExistence type="inferred from homology"/>
<gene>
    <name evidence="12" type="ORF">PEDI_32900</name>
</gene>
<evidence type="ECO:0000256" key="5">
    <source>
        <dbReference type="ARBA" id="ARBA00022737"/>
    </source>
</evidence>
<dbReference type="GO" id="GO:0016020">
    <property type="term" value="C:membrane"/>
    <property type="evidence" value="ECO:0007669"/>
    <property type="project" value="TreeGrafter"/>
</dbReference>
<dbReference type="GO" id="GO:0030246">
    <property type="term" value="F:carbohydrate binding"/>
    <property type="evidence" value="ECO:0007669"/>
    <property type="project" value="InterPro"/>
</dbReference>
<keyword evidence="10" id="KW-0119">Carbohydrate metabolism</keyword>
<protein>
    <recommendedName>
        <fullName evidence="11">HYR domain-containing protein</fullName>
    </recommendedName>
</protein>
<reference evidence="12 13" key="1">
    <citation type="submission" date="2021-12" db="EMBL/GenBank/DDBJ databases">
        <title>Genome sequencing of bacteria with rrn-lacking chromosome and rrn-plasmid.</title>
        <authorList>
            <person name="Anda M."/>
            <person name="Iwasaki W."/>
        </authorList>
    </citation>
    <scope>NUCLEOTIDE SEQUENCE [LARGE SCALE GENOMIC DNA]</scope>
    <source>
        <strain evidence="12 13">NBRC 15940</strain>
    </source>
</reference>
<keyword evidence="9" id="KW-0325">Glycoprotein</keyword>
<keyword evidence="7" id="KW-1133">Transmembrane helix</keyword>
<dbReference type="Proteomes" id="UP001310022">
    <property type="component" value="Unassembled WGS sequence"/>
</dbReference>
<name>A0AAN4VZR3_9BACT</name>
<evidence type="ECO:0000256" key="3">
    <source>
        <dbReference type="ARBA" id="ARBA00022692"/>
    </source>
</evidence>
<comment type="caution">
    <text evidence="12">The sequence shown here is derived from an EMBL/GenBank/DDBJ whole genome shotgun (WGS) entry which is preliminary data.</text>
</comment>